<evidence type="ECO:0000256" key="1">
    <source>
        <dbReference type="ARBA" id="ARBA00022614"/>
    </source>
</evidence>
<dbReference type="SMART" id="SM00013">
    <property type="entry name" value="LRRNT"/>
    <property type="match status" value="1"/>
</dbReference>
<evidence type="ECO:0000313" key="5">
    <source>
        <dbReference type="Proteomes" id="UP001159427"/>
    </source>
</evidence>
<gene>
    <name evidence="4" type="ORF">PEVE_00009295</name>
</gene>
<evidence type="ECO:0000313" key="4">
    <source>
        <dbReference type="EMBL" id="CAH3020949.1"/>
    </source>
</evidence>
<evidence type="ECO:0000259" key="3">
    <source>
        <dbReference type="SMART" id="SM00013"/>
    </source>
</evidence>
<comment type="caution">
    <text evidence="4">The sequence shown here is derived from an EMBL/GenBank/DDBJ whole genome shotgun (WGS) entry which is preliminary data.</text>
</comment>
<keyword evidence="1" id="KW-0433">Leucine-rich repeat</keyword>
<dbReference type="SUPFAM" id="SSF52058">
    <property type="entry name" value="L domain-like"/>
    <property type="match status" value="1"/>
</dbReference>
<feature type="domain" description="LRRNT" evidence="3">
    <location>
        <begin position="24"/>
        <end position="59"/>
    </location>
</feature>
<dbReference type="InterPro" id="IPR000372">
    <property type="entry name" value="LRRNT"/>
</dbReference>
<proteinExistence type="predicted"/>
<accession>A0ABN8LYX2</accession>
<dbReference type="Proteomes" id="UP001159427">
    <property type="component" value="Unassembled WGS sequence"/>
</dbReference>
<organism evidence="4 5">
    <name type="scientific">Porites evermanni</name>
    <dbReference type="NCBI Taxonomy" id="104178"/>
    <lineage>
        <taxon>Eukaryota</taxon>
        <taxon>Metazoa</taxon>
        <taxon>Cnidaria</taxon>
        <taxon>Anthozoa</taxon>
        <taxon>Hexacorallia</taxon>
        <taxon>Scleractinia</taxon>
        <taxon>Fungiina</taxon>
        <taxon>Poritidae</taxon>
        <taxon>Porites</taxon>
    </lineage>
</organism>
<sequence>MFAFLGDWRLRLKCLAVENQEKSICQICACTTPLKGQVVKCTMKNLTQVPSSFPVSTRHLYLDKNSLKGISGEAFWNLQNLIFL</sequence>
<reference evidence="4 5" key="1">
    <citation type="submission" date="2022-05" db="EMBL/GenBank/DDBJ databases">
        <authorList>
            <consortium name="Genoscope - CEA"/>
            <person name="William W."/>
        </authorList>
    </citation>
    <scope>NUCLEOTIDE SEQUENCE [LARGE SCALE GENOMIC DNA]</scope>
</reference>
<name>A0ABN8LYX2_9CNID</name>
<protein>
    <recommendedName>
        <fullName evidence="3">LRRNT domain-containing protein</fullName>
    </recommendedName>
</protein>
<keyword evidence="5" id="KW-1185">Reference proteome</keyword>
<dbReference type="Gene3D" id="3.80.10.10">
    <property type="entry name" value="Ribonuclease Inhibitor"/>
    <property type="match status" value="1"/>
</dbReference>
<keyword evidence="2" id="KW-0732">Signal</keyword>
<evidence type="ECO:0000256" key="2">
    <source>
        <dbReference type="ARBA" id="ARBA00022729"/>
    </source>
</evidence>
<dbReference type="InterPro" id="IPR032675">
    <property type="entry name" value="LRR_dom_sf"/>
</dbReference>
<dbReference type="EMBL" id="CALNXI010000164">
    <property type="protein sequence ID" value="CAH3020949.1"/>
    <property type="molecule type" value="Genomic_DNA"/>
</dbReference>